<keyword evidence="4" id="KW-0496">Mitochondrion</keyword>
<evidence type="ECO:0000256" key="7">
    <source>
        <dbReference type="SAM" id="MobiDB-lite"/>
    </source>
</evidence>
<feature type="compositionally biased region" description="Polar residues" evidence="7">
    <location>
        <begin position="155"/>
        <end position="168"/>
    </location>
</feature>
<dbReference type="Proteomes" id="UP000076632">
    <property type="component" value="Unassembled WGS sequence"/>
</dbReference>
<dbReference type="AlphaFoldDB" id="A0A165ADI9"/>
<evidence type="ECO:0000256" key="2">
    <source>
        <dbReference type="ARBA" id="ARBA00022692"/>
    </source>
</evidence>
<keyword evidence="5" id="KW-1133">Transmembrane helix</keyword>
<feature type="region of interest" description="Disordered" evidence="7">
    <location>
        <begin position="1"/>
        <end position="49"/>
    </location>
</feature>
<protein>
    <submittedName>
        <fullName evidence="8">Mitochondrial carrier</fullName>
    </submittedName>
</protein>
<gene>
    <name evidence="8" type="ORF">L228DRAFT_249972</name>
</gene>
<dbReference type="GeneID" id="28898350"/>
<dbReference type="SUPFAM" id="SSF103506">
    <property type="entry name" value="Mitochondrial carrier"/>
    <property type="match status" value="1"/>
</dbReference>
<evidence type="ECO:0000256" key="5">
    <source>
        <dbReference type="ARBA" id="ARBA00022989"/>
    </source>
</evidence>
<keyword evidence="2" id="KW-0812">Transmembrane</keyword>
<reference evidence="8 9" key="1">
    <citation type="journal article" date="2016" name="Fungal Biol.">
        <title>The genome of Xylona heveae provides a window into fungal endophytism.</title>
        <authorList>
            <person name="Gazis R."/>
            <person name="Kuo A."/>
            <person name="Riley R."/>
            <person name="LaButti K."/>
            <person name="Lipzen A."/>
            <person name="Lin J."/>
            <person name="Amirebrahimi M."/>
            <person name="Hesse C.N."/>
            <person name="Spatafora J.W."/>
            <person name="Henrissat B."/>
            <person name="Hainaut M."/>
            <person name="Grigoriev I.V."/>
            <person name="Hibbett D.S."/>
        </authorList>
    </citation>
    <scope>NUCLEOTIDE SEQUENCE [LARGE SCALE GENOMIC DNA]</scope>
    <source>
        <strain evidence="8 9">TC161</strain>
    </source>
</reference>
<dbReference type="InterPro" id="IPR023395">
    <property type="entry name" value="MCP_dom_sf"/>
</dbReference>
<dbReference type="STRING" id="1328760.A0A165ADI9"/>
<organism evidence="8 9">
    <name type="scientific">Xylona heveae (strain CBS 132557 / TC161)</name>
    <dbReference type="NCBI Taxonomy" id="1328760"/>
    <lineage>
        <taxon>Eukaryota</taxon>
        <taxon>Fungi</taxon>
        <taxon>Dikarya</taxon>
        <taxon>Ascomycota</taxon>
        <taxon>Pezizomycotina</taxon>
        <taxon>Xylonomycetes</taxon>
        <taxon>Xylonales</taxon>
        <taxon>Xylonaceae</taxon>
        <taxon>Xylona</taxon>
    </lineage>
</organism>
<dbReference type="GO" id="GO:0031966">
    <property type="term" value="C:mitochondrial membrane"/>
    <property type="evidence" value="ECO:0007669"/>
    <property type="project" value="UniProtKB-SubCell"/>
</dbReference>
<feature type="region of interest" description="Disordered" evidence="7">
    <location>
        <begin position="129"/>
        <end position="173"/>
    </location>
</feature>
<dbReference type="OMA" id="KTILQVY"/>
<sequence>MASSSQREGPNPLRPYYIPPSLGLPPGASISQSPSGNIPGKNGAAAPPASFGTSARDILSDLDYSEYLSDSSPSAGEMARDILDQALWKYTSILLAQPFDVAKTVLQCHLASSGARPLVSGRGFSKSDAEDIGLMPDSGAEASDAEEDSDEEPSYFSSTTPDTLQTSSSRRRRHVTDRAGYVIPPASQRLPHKLELRRTDALLEVISQLWSKEGAWGVWKGTNATFIYSVLVRTIESWTRSLLSALFNVPDPGLLFGADVGGLDVLDSPYPLASLGVAIAAAGLAGVILAPLDIVRTRLILTPTTHAPRALLPSLRSLPSLSCPPNLLPITLLTSTIPTFITTSAPLFLRSRMGIDPILTPTTYGVATFFTSAVELFVRLPLETVLRRGQMSVPLGGKRPAASEAVVDVGPYRGVIGTMWSIVKEEGGAPQEIVPGPAGGPAIRRDRAGQRRGQGVEGLWRGWRVGMWGLVGVWGAAALGSVGARADEF</sequence>
<feature type="compositionally biased region" description="Acidic residues" evidence="7">
    <location>
        <begin position="143"/>
        <end position="153"/>
    </location>
</feature>
<dbReference type="FunCoup" id="A0A165ADI9">
    <property type="interactions" value="19"/>
</dbReference>
<dbReference type="EMBL" id="KV407463">
    <property type="protein sequence ID" value="KZF20300.1"/>
    <property type="molecule type" value="Genomic_DNA"/>
</dbReference>
<dbReference type="OrthoDB" id="77989at2759"/>
<accession>A0A165ADI9</accession>
<keyword evidence="6" id="KW-0472">Membrane</keyword>
<evidence type="ECO:0000256" key="1">
    <source>
        <dbReference type="ARBA" id="ARBA00004325"/>
    </source>
</evidence>
<evidence type="ECO:0000313" key="8">
    <source>
        <dbReference type="EMBL" id="KZF20300.1"/>
    </source>
</evidence>
<evidence type="ECO:0000256" key="6">
    <source>
        <dbReference type="ARBA" id="ARBA00023136"/>
    </source>
</evidence>
<evidence type="ECO:0000313" key="9">
    <source>
        <dbReference type="Proteomes" id="UP000076632"/>
    </source>
</evidence>
<proteinExistence type="predicted"/>
<evidence type="ECO:0000256" key="3">
    <source>
        <dbReference type="ARBA" id="ARBA00022737"/>
    </source>
</evidence>
<dbReference type="RefSeq" id="XP_018185855.1">
    <property type="nucleotide sequence ID" value="XM_018333213.1"/>
</dbReference>
<dbReference type="PANTHER" id="PTHR24089">
    <property type="entry name" value="SOLUTE CARRIER FAMILY 25"/>
    <property type="match status" value="1"/>
</dbReference>
<dbReference type="InParanoid" id="A0A165ADI9"/>
<name>A0A165ADI9_XYLHT</name>
<feature type="region of interest" description="Disordered" evidence="7">
    <location>
        <begin position="430"/>
        <end position="450"/>
    </location>
</feature>
<keyword evidence="4" id="KW-0999">Mitochondrion inner membrane</keyword>
<evidence type="ECO:0000256" key="4">
    <source>
        <dbReference type="ARBA" id="ARBA00022792"/>
    </source>
</evidence>
<comment type="subcellular location">
    <subcellularLocation>
        <location evidence="1">Mitochondrion membrane</location>
    </subcellularLocation>
</comment>
<keyword evidence="3" id="KW-0677">Repeat</keyword>
<keyword evidence="9" id="KW-1185">Reference proteome</keyword>
<dbReference type="Gene3D" id="1.50.40.10">
    <property type="entry name" value="Mitochondrial carrier domain"/>
    <property type="match status" value="1"/>
</dbReference>